<name>A0A8H5G4R8_9AGAR</name>
<feature type="transmembrane region" description="Helical" evidence="1">
    <location>
        <begin position="120"/>
        <end position="138"/>
    </location>
</feature>
<feature type="transmembrane region" description="Helical" evidence="1">
    <location>
        <begin position="144"/>
        <end position="169"/>
    </location>
</feature>
<keyword evidence="1" id="KW-0812">Transmembrane</keyword>
<comment type="caution">
    <text evidence="2">The sequence shown here is derived from an EMBL/GenBank/DDBJ whole genome shotgun (WGS) entry which is preliminary data.</text>
</comment>
<dbReference type="OrthoDB" id="3003687at2759"/>
<keyword evidence="1" id="KW-0472">Membrane</keyword>
<organism evidence="2 3">
    <name type="scientific">Leucocoprinus leucothites</name>
    <dbReference type="NCBI Taxonomy" id="201217"/>
    <lineage>
        <taxon>Eukaryota</taxon>
        <taxon>Fungi</taxon>
        <taxon>Dikarya</taxon>
        <taxon>Basidiomycota</taxon>
        <taxon>Agaricomycotina</taxon>
        <taxon>Agaricomycetes</taxon>
        <taxon>Agaricomycetidae</taxon>
        <taxon>Agaricales</taxon>
        <taxon>Agaricineae</taxon>
        <taxon>Agaricaceae</taxon>
        <taxon>Leucocoprinus</taxon>
    </lineage>
</organism>
<evidence type="ECO:0000313" key="3">
    <source>
        <dbReference type="Proteomes" id="UP000559027"/>
    </source>
</evidence>
<protein>
    <submittedName>
        <fullName evidence="2">Uncharacterized protein</fullName>
    </submittedName>
</protein>
<keyword evidence="3" id="KW-1185">Reference proteome</keyword>
<evidence type="ECO:0000313" key="2">
    <source>
        <dbReference type="EMBL" id="KAF5358290.1"/>
    </source>
</evidence>
<accession>A0A8H5G4R8</accession>
<sequence>MGRFQRHQMPKVGDLEYYMWVDHGVRPFSLVPRPRQDANDARSAITTLLFSNYPLSTGAFTLGAFSLLSGLIATSLGTGLIYVLCSLKGIQYQATHSPEGISVEKSCSICSYSRFTSGEAWAMACFSSFYLACAVALWEANNKAWVVKLGVILSTVCLILHLAGFIFVFRREPAEAYDDLPPGN</sequence>
<dbReference type="Proteomes" id="UP000559027">
    <property type="component" value="Unassembled WGS sequence"/>
</dbReference>
<feature type="transmembrane region" description="Helical" evidence="1">
    <location>
        <begin position="59"/>
        <end position="84"/>
    </location>
</feature>
<dbReference type="EMBL" id="JAACJO010000005">
    <property type="protein sequence ID" value="KAF5358290.1"/>
    <property type="molecule type" value="Genomic_DNA"/>
</dbReference>
<dbReference type="AlphaFoldDB" id="A0A8H5G4R8"/>
<keyword evidence="1" id="KW-1133">Transmembrane helix</keyword>
<reference evidence="2 3" key="1">
    <citation type="journal article" date="2020" name="ISME J.">
        <title>Uncovering the hidden diversity of litter-decomposition mechanisms in mushroom-forming fungi.</title>
        <authorList>
            <person name="Floudas D."/>
            <person name="Bentzer J."/>
            <person name="Ahren D."/>
            <person name="Johansson T."/>
            <person name="Persson P."/>
            <person name="Tunlid A."/>
        </authorList>
    </citation>
    <scope>NUCLEOTIDE SEQUENCE [LARGE SCALE GENOMIC DNA]</scope>
    <source>
        <strain evidence="2 3">CBS 146.42</strain>
    </source>
</reference>
<evidence type="ECO:0000256" key="1">
    <source>
        <dbReference type="SAM" id="Phobius"/>
    </source>
</evidence>
<gene>
    <name evidence="2" type="ORF">D9756_001582</name>
</gene>
<proteinExistence type="predicted"/>